<sequence>MRMLEEKKIPFRMMISITHLGDEKKIDKVMDSLHIPISYRCRGQGTAPSEILDILGFRGTGRLLTISFLPKFKVKKVFGQMSEKMSFRKKGGGIVLTIPITGLQNSLFRMLSDENKESVKRGLEGDKAEMKEHSMYSMIWVSVASGYSDEVIDAARMAGAKGGTVMKGRRRGSEHISHYFGIALQEEQDFVMIVVPNDKKPQIMTAISQSCGLKTEAHGVLCSLPVDDIIGLVD</sequence>
<dbReference type="SUPFAM" id="SSF54913">
    <property type="entry name" value="GlnB-like"/>
    <property type="match status" value="1"/>
</dbReference>
<protein>
    <submittedName>
        <fullName evidence="1">Transcriptional regulator</fullName>
    </submittedName>
</protein>
<accession>A0A9D1ADW4</accession>
<dbReference type="EMBL" id="DVGK01000132">
    <property type="protein sequence ID" value="HIR14560.1"/>
    <property type="molecule type" value="Genomic_DNA"/>
</dbReference>
<proteinExistence type="predicted"/>
<dbReference type="InterPro" id="IPR011322">
    <property type="entry name" value="N-reg_PII-like_a/b"/>
</dbReference>
<dbReference type="AlphaFoldDB" id="A0A9D1ADW4"/>
<evidence type="ECO:0000313" key="1">
    <source>
        <dbReference type="EMBL" id="HIR14560.1"/>
    </source>
</evidence>
<reference evidence="1" key="2">
    <citation type="journal article" date="2021" name="PeerJ">
        <title>Extensive microbial diversity within the chicken gut microbiome revealed by metagenomics and culture.</title>
        <authorList>
            <person name="Gilroy R."/>
            <person name="Ravi A."/>
            <person name="Getino M."/>
            <person name="Pursley I."/>
            <person name="Horton D.L."/>
            <person name="Alikhan N.F."/>
            <person name="Baker D."/>
            <person name="Gharbi K."/>
            <person name="Hall N."/>
            <person name="Watson M."/>
            <person name="Adriaenssens E.M."/>
            <person name="Foster-Nyarko E."/>
            <person name="Jarju S."/>
            <person name="Secka A."/>
            <person name="Antonio M."/>
            <person name="Oren A."/>
            <person name="Chaudhuri R.R."/>
            <person name="La Ragione R."/>
            <person name="Hildebrand F."/>
            <person name="Pallen M.J."/>
        </authorList>
    </citation>
    <scope>NUCLEOTIDE SEQUENCE</scope>
    <source>
        <strain evidence="1">ChiSjej4B22-8148</strain>
    </source>
</reference>
<evidence type="ECO:0000313" key="2">
    <source>
        <dbReference type="Proteomes" id="UP000886757"/>
    </source>
</evidence>
<dbReference type="InterPro" id="IPR015867">
    <property type="entry name" value="N-reg_PII/ATP_PRibTrfase_C"/>
</dbReference>
<gene>
    <name evidence="1" type="ORF">IAB31_11635</name>
</gene>
<reference evidence="1" key="1">
    <citation type="submission" date="2020-10" db="EMBL/GenBank/DDBJ databases">
        <authorList>
            <person name="Gilroy R."/>
        </authorList>
    </citation>
    <scope>NUCLEOTIDE SEQUENCE</scope>
    <source>
        <strain evidence="1">ChiSjej4B22-8148</strain>
    </source>
</reference>
<dbReference type="Proteomes" id="UP000886757">
    <property type="component" value="Unassembled WGS sequence"/>
</dbReference>
<name>A0A9D1ADW4_9FIRM</name>
<dbReference type="Gene3D" id="3.30.70.120">
    <property type="match status" value="1"/>
</dbReference>
<organism evidence="1 2">
    <name type="scientific">Candidatus Choladousia intestinavium</name>
    <dbReference type="NCBI Taxonomy" id="2840727"/>
    <lineage>
        <taxon>Bacteria</taxon>
        <taxon>Bacillati</taxon>
        <taxon>Bacillota</taxon>
        <taxon>Clostridia</taxon>
        <taxon>Lachnospirales</taxon>
        <taxon>Lachnospiraceae</taxon>
        <taxon>Lachnospiraceae incertae sedis</taxon>
        <taxon>Candidatus Choladousia</taxon>
    </lineage>
</organism>
<comment type="caution">
    <text evidence="1">The sequence shown here is derived from an EMBL/GenBank/DDBJ whole genome shotgun (WGS) entry which is preliminary data.</text>
</comment>